<feature type="domain" description="Major facilitator superfamily (MFS) profile" evidence="7">
    <location>
        <begin position="1"/>
        <end position="394"/>
    </location>
</feature>
<comment type="subcellular location">
    <subcellularLocation>
        <location evidence="1">Cell membrane</location>
        <topology evidence="1">Multi-pass membrane protein</topology>
    </subcellularLocation>
</comment>
<dbReference type="CDD" id="cd06173">
    <property type="entry name" value="MFS_MefA_like"/>
    <property type="match status" value="1"/>
</dbReference>
<evidence type="ECO:0000259" key="7">
    <source>
        <dbReference type="PROSITE" id="PS50850"/>
    </source>
</evidence>
<dbReference type="InterPro" id="IPR011701">
    <property type="entry name" value="MFS"/>
</dbReference>
<evidence type="ECO:0000256" key="2">
    <source>
        <dbReference type="ARBA" id="ARBA00022475"/>
    </source>
</evidence>
<dbReference type="PANTHER" id="PTHR23513:SF6">
    <property type="entry name" value="MAJOR FACILITATOR SUPERFAMILY ASSOCIATED DOMAIN-CONTAINING PROTEIN"/>
    <property type="match status" value="1"/>
</dbReference>
<dbReference type="Gene3D" id="1.20.1250.20">
    <property type="entry name" value="MFS general substrate transporter like domains"/>
    <property type="match status" value="1"/>
</dbReference>
<dbReference type="Pfam" id="PF07690">
    <property type="entry name" value="MFS_1"/>
    <property type="match status" value="1"/>
</dbReference>
<feature type="transmembrane region" description="Helical" evidence="6">
    <location>
        <begin position="281"/>
        <end position="300"/>
    </location>
</feature>
<reference evidence="8 9" key="1">
    <citation type="submission" date="2020-08" db="EMBL/GenBank/DDBJ databases">
        <title>Genomic Encyclopedia of Type Strains, Phase IV (KMG-IV): sequencing the most valuable type-strain genomes for metagenomic binning, comparative biology and taxonomic classification.</title>
        <authorList>
            <person name="Goeker M."/>
        </authorList>
    </citation>
    <scope>NUCLEOTIDE SEQUENCE [LARGE SCALE GENOMIC DNA]</scope>
    <source>
        <strain evidence="8 9">YIM 65646</strain>
    </source>
</reference>
<dbReference type="GO" id="GO:0005886">
    <property type="term" value="C:plasma membrane"/>
    <property type="evidence" value="ECO:0007669"/>
    <property type="project" value="UniProtKB-SubCell"/>
</dbReference>
<dbReference type="EMBL" id="JACHGT010000018">
    <property type="protein sequence ID" value="MBB6038850.1"/>
    <property type="molecule type" value="Genomic_DNA"/>
</dbReference>
<evidence type="ECO:0000256" key="5">
    <source>
        <dbReference type="ARBA" id="ARBA00023136"/>
    </source>
</evidence>
<sequence>MLVWLGQSASMFGSTVSFIALPLIGVLLLELSAFEMGLVATASTVPGVLLSPFSGTIVDRVDRRRLMIGADLGRALLIVSIPLATLFGVLSMAQLIVVGGGLAVLTRLFNLAHMTFLPSVVEEESLADGNSKLEASQSVADVSGPGAAGLLVTAVGPAVTVLVDAGSYVVSAVSLARVRFSSAASAAVKPRGRSLKGFWRDTVTGFRLMWTDEVLRSISVSYASLALFAQIQMVVYMLFLVRNLHFPPIVIGLVFALSGVVGFGAALLGGRLAGTLGVGRLLVLGQGAMVAGGVLLASVAGSTVQAAGTMLVAEAFFAIGMSFWGVGSRTLFQIRTADEVRGRVIGASGVLTGVLVACSGLLGGALGSAFGLRTALVIGAVGMLLSLALVLRRRVWMVHLDKTKVGQA</sequence>
<name>A0A841G409_9ACTN</name>
<dbReference type="GO" id="GO:0022857">
    <property type="term" value="F:transmembrane transporter activity"/>
    <property type="evidence" value="ECO:0007669"/>
    <property type="project" value="InterPro"/>
</dbReference>
<proteinExistence type="predicted"/>
<dbReference type="InterPro" id="IPR036259">
    <property type="entry name" value="MFS_trans_sf"/>
</dbReference>
<keyword evidence="4 6" id="KW-1133">Transmembrane helix</keyword>
<evidence type="ECO:0000313" key="8">
    <source>
        <dbReference type="EMBL" id="MBB6038850.1"/>
    </source>
</evidence>
<dbReference type="InterPro" id="IPR020846">
    <property type="entry name" value="MFS_dom"/>
</dbReference>
<evidence type="ECO:0000256" key="1">
    <source>
        <dbReference type="ARBA" id="ARBA00004651"/>
    </source>
</evidence>
<feature type="transmembrane region" description="Helical" evidence="6">
    <location>
        <begin position="75"/>
        <end position="105"/>
    </location>
</feature>
<feature type="transmembrane region" description="Helical" evidence="6">
    <location>
        <begin position="344"/>
        <end position="366"/>
    </location>
</feature>
<evidence type="ECO:0000256" key="6">
    <source>
        <dbReference type="SAM" id="Phobius"/>
    </source>
</evidence>
<organism evidence="8 9">
    <name type="scientific">Phytomonospora endophytica</name>
    <dbReference type="NCBI Taxonomy" id="714109"/>
    <lineage>
        <taxon>Bacteria</taxon>
        <taxon>Bacillati</taxon>
        <taxon>Actinomycetota</taxon>
        <taxon>Actinomycetes</taxon>
        <taxon>Micromonosporales</taxon>
        <taxon>Micromonosporaceae</taxon>
        <taxon>Phytomonospora</taxon>
    </lineage>
</organism>
<dbReference type="AlphaFoldDB" id="A0A841G409"/>
<evidence type="ECO:0000313" key="9">
    <source>
        <dbReference type="Proteomes" id="UP000548476"/>
    </source>
</evidence>
<dbReference type="PROSITE" id="PS50850">
    <property type="entry name" value="MFS"/>
    <property type="match status" value="1"/>
</dbReference>
<feature type="transmembrane region" description="Helical" evidence="6">
    <location>
        <begin position="245"/>
        <end position="269"/>
    </location>
</feature>
<protein>
    <submittedName>
        <fullName evidence="8">MFS family permease</fullName>
    </submittedName>
</protein>
<keyword evidence="2" id="KW-1003">Cell membrane</keyword>
<feature type="transmembrane region" description="Helical" evidence="6">
    <location>
        <begin position="372"/>
        <end position="391"/>
    </location>
</feature>
<accession>A0A841G409</accession>
<feature type="transmembrane region" description="Helical" evidence="6">
    <location>
        <begin position="306"/>
        <end position="332"/>
    </location>
</feature>
<feature type="transmembrane region" description="Helical" evidence="6">
    <location>
        <begin position="36"/>
        <end position="55"/>
    </location>
</feature>
<evidence type="ECO:0000256" key="4">
    <source>
        <dbReference type="ARBA" id="ARBA00022989"/>
    </source>
</evidence>
<dbReference type="SUPFAM" id="SSF103473">
    <property type="entry name" value="MFS general substrate transporter"/>
    <property type="match status" value="1"/>
</dbReference>
<feature type="transmembrane region" description="Helical" evidence="6">
    <location>
        <begin position="217"/>
        <end position="239"/>
    </location>
</feature>
<keyword evidence="5 6" id="KW-0472">Membrane</keyword>
<feature type="transmembrane region" description="Helical" evidence="6">
    <location>
        <begin position="12"/>
        <end position="29"/>
    </location>
</feature>
<dbReference type="Proteomes" id="UP000548476">
    <property type="component" value="Unassembled WGS sequence"/>
</dbReference>
<evidence type="ECO:0000256" key="3">
    <source>
        <dbReference type="ARBA" id="ARBA00022692"/>
    </source>
</evidence>
<comment type="caution">
    <text evidence="8">The sequence shown here is derived from an EMBL/GenBank/DDBJ whole genome shotgun (WGS) entry which is preliminary data.</text>
</comment>
<dbReference type="PANTHER" id="PTHR23513">
    <property type="entry name" value="INTEGRAL MEMBRANE EFFLUX PROTEIN-RELATED"/>
    <property type="match status" value="1"/>
</dbReference>
<gene>
    <name evidence="8" type="ORF">HNR73_006736</name>
</gene>
<keyword evidence="9" id="KW-1185">Reference proteome</keyword>
<keyword evidence="3 6" id="KW-0812">Transmembrane</keyword>